<protein>
    <submittedName>
        <fullName evidence="1">Uncharacterized protein</fullName>
    </submittedName>
</protein>
<evidence type="ECO:0000313" key="1">
    <source>
        <dbReference type="EMBL" id="JAH75965.1"/>
    </source>
</evidence>
<reference evidence="1" key="2">
    <citation type="journal article" date="2015" name="Fish Shellfish Immunol.">
        <title>Early steps in the European eel (Anguilla anguilla)-Vibrio vulnificus interaction in the gills: Role of the RtxA13 toxin.</title>
        <authorList>
            <person name="Callol A."/>
            <person name="Pajuelo D."/>
            <person name="Ebbesson L."/>
            <person name="Teles M."/>
            <person name="MacKenzie S."/>
            <person name="Amaro C."/>
        </authorList>
    </citation>
    <scope>NUCLEOTIDE SEQUENCE</scope>
</reference>
<proteinExistence type="predicted"/>
<dbReference type="AlphaFoldDB" id="A0A0E9VEU2"/>
<organism evidence="1">
    <name type="scientific">Anguilla anguilla</name>
    <name type="common">European freshwater eel</name>
    <name type="synonym">Muraena anguilla</name>
    <dbReference type="NCBI Taxonomy" id="7936"/>
    <lineage>
        <taxon>Eukaryota</taxon>
        <taxon>Metazoa</taxon>
        <taxon>Chordata</taxon>
        <taxon>Craniata</taxon>
        <taxon>Vertebrata</taxon>
        <taxon>Euteleostomi</taxon>
        <taxon>Actinopterygii</taxon>
        <taxon>Neopterygii</taxon>
        <taxon>Teleostei</taxon>
        <taxon>Anguilliformes</taxon>
        <taxon>Anguillidae</taxon>
        <taxon>Anguilla</taxon>
    </lineage>
</organism>
<sequence>MIFLLQNITLNFCVNYTLEMMGLNIFISTFLRKITVLN</sequence>
<accession>A0A0E9VEU2</accession>
<name>A0A0E9VEU2_ANGAN</name>
<reference evidence="1" key="1">
    <citation type="submission" date="2014-11" db="EMBL/GenBank/DDBJ databases">
        <authorList>
            <person name="Amaro Gonzalez C."/>
        </authorList>
    </citation>
    <scope>NUCLEOTIDE SEQUENCE</scope>
</reference>
<dbReference type="EMBL" id="GBXM01032612">
    <property type="protein sequence ID" value="JAH75965.1"/>
    <property type="molecule type" value="Transcribed_RNA"/>
</dbReference>